<evidence type="ECO:0000256" key="7">
    <source>
        <dbReference type="ARBA" id="ARBA00023237"/>
    </source>
</evidence>
<evidence type="ECO:0000256" key="10">
    <source>
        <dbReference type="SAM" id="SignalP"/>
    </source>
</evidence>
<keyword evidence="6 8" id="KW-0472">Membrane</keyword>
<keyword evidence="14" id="KW-1185">Reference proteome</keyword>
<dbReference type="PANTHER" id="PTHR30069">
    <property type="entry name" value="TONB-DEPENDENT OUTER MEMBRANE RECEPTOR"/>
    <property type="match status" value="1"/>
</dbReference>
<evidence type="ECO:0000256" key="6">
    <source>
        <dbReference type="ARBA" id="ARBA00023136"/>
    </source>
</evidence>
<dbReference type="InterPro" id="IPR000531">
    <property type="entry name" value="Beta-barrel_TonB"/>
</dbReference>
<organism evidence="13 14">
    <name type="scientific">Pedobacter nyackensis</name>
    <dbReference type="NCBI Taxonomy" id="475255"/>
    <lineage>
        <taxon>Bacteria</taxon>
        <taxon>Pseudomonadati</taxon>
        <taxon>Bacteroidota</taxon>
        <taxon>Sphingobacteriia</taxon>
        <taxon>Sphingobacteriales</taxon>
        <taxon>Sphingobacteriaceae</taxon>
        <taxon>Pedobacter</taxon>
    </lineage>
</organism>
<feature type="signal peptide" evidence="10">
    <location>
        <begin position="1"/>
        <end position="22"/>
    </location>
</feature>
<dbReference type="InterPro" id="IPR036942">
    <property type="entry name" value="Beta-barrel_TonB_sf"/>
</dbReference>
<keyword evidence="2 8" id="KW-0813">Transport</keyword>
<evidence type="ECO:0000256" key="9">
    <source>
        <dbReference type="RuleBase" id="RU003357"/>
    </source>
</evidence>
<accession>A0A1W2DXB6</accession>
<dbReference type="InterPro" id="IPR039426">
    <property type="entry name" value="TonB-dep_rcpt-like"/>
</dbReference>
<dbReference type="PANTHER" id="PTHR30069:SF49">
    <property type="entry name" value="OUTER MEMBRANE PROTEIN C"/>
    <property type="match status" value="1"/>
</dbReference>
<keyword evidence="10" id="KW-0732">Signal</keyword>
<feature type="domain" description="TonB-dependent receptor-like beta-barrel" evidence="11">
    <location>
        <begin position="201"/>
        <end position="644"/>
    </location>
</feature>
<dbReference type="Gene3D" id="2.40.170.20">
    <property type="entry name" value="TonB-dependent receptor, beta-barrel domain"/>
    <property type="match status" value="1"/>
</dbReference>
<comment type="similarity">
    <text evidence="8 9">Belongs to the TonB-dependent receptor family.</text>
</comment>
<dbReference type="InterPro" id="IPR037066">
    <property type="entry name" value="Plug_dom_sf"/>
</dbReference>
<keyword evidence="4 8" id="KW-0812">Transmembrane</keyword>
<dbReference type="Gene3D" id="2.170.130.10">
    <property type="entry name" value="TonB-dependent receptor, plug domain"/>
    <property type="match status" value="1"/>
</dbReference>
<dbReference type="SUPFAM" id="SSF56935">
    <property type="entry name" value="Porins"/>
    <property type="match status" value="1"/>
</dbReference>
<dbReference type="GO" id="GO:0044718">
    <property type="term" value="P:siderophore transmembrane transport"/>
    <property type="evidence" value="ECO:0007669"/>
    <property type="project" value="TreeGrafter"/>
</dbReference>
<dbReference type="OrthoDB" id="9759247at2"/>
<evidence type="ECO:0000256" key="3">
    <source>
        <dbReference type="ARBA" id="ARBA00022452"/>
    </source>
</evidence>
<dbReference type="GO" id="GO:0009279">
    <property type="term" value="C:cell outer membrane"/>
    <property type="evidence" value="ECO:0007669"/>
    <property type="project" value="UniProtKB-SubCell"/>
</dbReference>
<dbReference type="Pfam" id="PF07715">
    <property type="entry name" value="Plug"/>
    <property type="match status" value="1"/>
</dbReference>
<name>A0A1W2DXB6_9SPHI</name>
<dbReference type="EMBL" id="FWYB01000008">
    <property type="protein sequence ID" value="SMD01706.1"/>
    <property type="molecule type" value="Genomic_DNA"/>
</dbReference>
<dbReference type="PROSITE" id="PS52016">
    <property type="entry name" value="TONB_DEPENDENT_REC_3"/>
    <property type="match status" value="1"/>
</dbReference>
<dbReference type="Proteomes" id="UP000192678">
    <property type="component" value="Unassembled WGS sequence"/>
</dbReference>
<evidence type="ECO:0000256" key="8">
    <source>
        <dbReference type="PROSITE-ProRule" id="PRU01360"/>
    </source>
</evidence>
<reference evidence="13 14" key="1">
    <citation type="submission" date="2017-04" db="EMBL/GenBank/DDBJ databases">
        <authorList>
            <person name="Afonso C.L."/>
            <person name="Miller P.J."/>
            <person name="Scott M.A."/>
            <person name="Spackman E."/>
            <person name="Goraichik I."/>
            <person name="Dimitrov K.M."/>
            <person name="Suarez D.L."/>
            <person name="Swayne D.E."/>
        </authorList>
    </citation>
    <scope>NUCLEOTIDE SEQUENCE [LARGE SCALE GENOMIC DNA]</scope>
    <source>
        <strain evidence="13 14">DSM 19625</strain>
    </source>
</reference>
<evidence type="ECO:0000256" key="1">
    <source>
        <dbReference type="ARBA" id="ARBA00004571"/>
    </source>
</evidence>
<keyword evidence="3 8" id="KW-1134">Transmembrane beta strand</keyword>
<evidence type="ECO:0000313" key="13">
    <source>
        <dbReference type="EMBL" id="SMD01706.1"/>
    </source>
</evidence>
<sequence>MYNFFQFVATIILVVSTSAAIAQHQQDSVIKELSLKEVQIHTIRKSKQPGTTFYQSSLLASTEDILARVEGVNLIRRGPIGMEPVLRGFSAGQINVVIDGMRIFGACTDKMDPATIYTEPVNLKSIDIKYGGDGIGTGATIGGTLNLKLADALIDSNSRFTGSLASGYYSAATAVQNAVVMNYSEKKWAIRFSGVYRKGGDYTDGENKKVDFSQYGKMNTSVSGKYQFNKNSTIKADFILDDGWNIGFPALAMDVGYAKARIASVTYERNNSAQFMQEIEAKIYANAVRHAMDDTKRPATAMHMDMPGQSHTFGAFLQFRLRKMGIHNFKVKTDFYYNSVYADMTMYPKDAAPMFMLTWPKNHQKVAGLFVEDEMYLSSMSRLGLKLRIEAVNAKVTDEMGQDQFSVLGYDVHRPVKQILKNVNISYTRFLSSVLTAYLSAGFNERSPTTSERFGFYLFNQMDNHDYVGNPLLKNEQAWNGEFNLLFAKKDFSWKLSAFSSWVAHYIMGKTQQSLSVMTIGATGVRSYENIPSARLFGAESSFSYQLLNRHLTFNNTWKWLRGEDNEKTPLPLMSPLKIMTSVRFQHRTLSFQVENEICSKQNQINIDFGESVSPGYTLFHIRSGYGFVIKKHKLDFSAGIENLLNKAYADHLDWGAILRPGRNIYGLLTFKF</sequence>
<feature type="domain" description="TonB-dependent receptor plug" evidence="12">
    <location>
        <begin position="60"/>
        <end position="143"/>
    </location>
</feature>
<evidence type="ECO:0000259" key="12">
    <source>
        <dbReference type="Pfam" id="PF07715"/>
    </source>
</evidence>
<evidence type="ECO:0000256" key="5">
    <source>
        <dbReference type="ARBA" id="ARBA00023077"/>
    </source>
</evidence>
<evidence type="ECO:0000313" key="14">
    <source>
        <dbReference type="Proteomes" id="UP000192678"/>
    </source>
</evidence>
<protein>
    <submittedName>
        <fullName evidence="13">Iron complex outermembrane recepter protein</fullName>
    </submittedName>
</protein>
<dbReference type="Pfam" id="PF00593">
    <property type="entry name" value="TonB_dep_Rec_b-barrel"/>
    <property type="match status" value="1"/>
</dbReference>
<proteinExistence type="inferred from homology"/>
<evidence type="ECO:0000256" key="4">
    <source>
        <dbReference type="ARBA" id="ARBA00022692"/>
    </source>
</evidence>
<dbReference type="RefSeq" id="WP_084290298.1">
    <property type="nucleotide sequence ID" value="NZ_FWYB01000008.1"/>
</dbReference>
<gene>
    <name evidence="13" type="ORF">SAMN04488101_108205</name>
</gene>
<keyword evidence="5 9" id="KW-0798">TonB box</keyword>
<keyword evidence="7 8" id="KW-0998">Cell outer membrane</keyword>
<evidence type="ECO:0000256" key="2">
    <source>
        <dbReference type="ARBA" id="ARBA00022448"/>
    </source>
</evidence>
<dbReference type="InterPro" id="IPR012910">
    <property type="entry name" value="Plug_dom"/>
</dbReference>
<dbReference type="AlphaFoldDB" id="A0A1W2DXB6"/>
<dbReference type="STRING" id="475255.SAMN04488101_108205"/>
<dbReference type="GO" id="GO:0015344">
    <property type="term" value="F:siderophore uptake transmembrane transporter activity"/>
    <property type="evidence" value="ECO:0007669"/>
    <property type="project" value="TreeGrafter"/>
</dbReference>
<feature type="chain" id="PRO_5013117134" evidence="10">
    <location>
        <begin position="23"/>
        <end position="673"/>
    </location>
</feature>
<evidence type="ECO:0000259" key="11">
    <source>
        <dbReference type="Pfam" id="PF00593"/>
    </source>
</evidence>
<comment type="subcellular location">
    <subcellularLocation>
        <location evidence="1 8">Cell outer membrane</location>
        <topology evidence="1 8">Multi-pass membrane protein</topology>
    </subcellularLocation>
</comment>